<dbReference type="GO" id="GO:0005634">
    <property type="term" value="C:nucleus"/>
    <property type="evidence" value="ECO:0007669"/>
    <property type="project" value="UniProtKB-SubCell"/>
</dbReference>
<feature type="compositionally biased region" description="Low complexity" evidence="8">
    <location>
        <begin position="121"/>
        <end position="158"/>
    </location>
</feature>
<comment type="caution">
    <text evidence="10">The sequence shown here is derived from an EMBL/GenBank/DDBJ whole genome shotgun (WGS) entry which is preliminary data.</text>
</comment>
<dbReference type="SUPFAM" id="SSF57667">
    <property type="entry name" value="beta-beta-alpha zinc fingers"/>
    <property type="match status" value="1"/>
</dbReference>
<evidence type="ECO:0000256" key="7">
    <source>
        <dbReference type="PROSITE-ProRule" id="PRU00042"/>
    </source>
</evidence>
<dbReference type="FunFam" id="3.30.160.60:FF:002343">
    <property type="entry name" value="Zinc finger protein 33A"/>
    <property type="match status" value="1"/>
</dbReference>
<feature type="domain" description="C2H2-type" evidence="9">
    <location>
        <begin position="41"/>
        <end position="71"/>
    </location>
</feature>
<dbReference type="SMART" id="SM00355">
    <property type="entry name" value="ZnF_C2H2"/>
    <property type="match status" value="2"/>
</dbReference>
<keyword evidence="2" id="KW-0479">Metal-binding</keyword>
<name>A0A0W0DWM0_CANGB</name>
<feature type="compositionally biased region" description="Basic and acidic residues" evidence="8">
    <location>
        <begin position="377"/>
        <end position="388"/>
    </location>
</feature>
<evidence type="ECO:0000256" key="5">
    <source>
        <dbReference type="ARBA" id="ARBA00022833"/>
    </source>
</evidence>
<dbReference type="PANTHER" id="PTHR40626">
    <property type="entry name" value="MIP31509P"/>
    <property type="match status" value="1"/>
</dbReference>
<dbReference type="InterPro" id="IPR013087">
    <property type="entry name" value="Znf_C2H2_type"/>
</dbReference>
<dbReference type="AlphaFoldDB" id="A0A0W0DWM0"/>
<feature type="compositionally biased region" description="Basic and acidic residues" evidence="8">
    <location>
        <begin position="159"/>
        <end position="172"/>
    </location>
</feature>
<dbReference type="Proteomes" id="UP000054886">
    <property type="component" value="Unassembled WGS sequence"/>
</dbReference>
<organism evidence="10 11">
    <name type="scientific">Candida glabrata</name>
    <name type="common">Yeast</name>
    <name type="synonym">Torulopsis glabrata</name>
    <dbReference type="NCBI Taxonomy" id="5478"/>
    <lineage>
        <taxon>Eukaryota</taxon>
        <taxon>Fungi</taxon>
        <taxon>Dikarya</taxon>
        <taxon>Ascomycota</taxon>
        <taxon>Saccharomycotina</taxon>
        <taxon>Saccharomycetes</taxon>
        <taxon>Saccharomycetales</taxon>
        <taxon>Saccharomycetaceae</taxon>
        <taxon>Nakaseomyces</taxon>
    </lineage>
</organism>
<comment type="subcellular location">
    <subcellularLocation>
        <location evidence="1">Nucleus</location>
    </subcellularLocation>
</comment>
<feature type="region of interest" description="Disordered" evidence="8">
    <location>
        <begin position="328"/>
        <end position="438"/>
    </location>
</feature>
<dbReference type="VEuPathDB" id="FungiDB:CAGL0L00583g"/>
<dbReference type="VEuPathDB" id="FungiDB:GWK60_D00363"/>
<dbReference type="PANTHER" id="PTHR40626:SF32">
    <property type="entry name" value="ZINC FINGER PROTEIN RST2"/>
    <property type="match status" value="1"/>
</dbReference>
<evidence type="ECO:0000313" key="11">
    <source>
        <dbReference type="Proteomes" id="UP000054886"/>
    </source>
</evidence>
<dbReference type="GO" id="GO:0000978">
    <property type="term" value="F:RNA polymerase II cis-regulatory region sequence-specific DNA binding"/>
    <property type="evidence" value="ECO:0007669"/>
    <property type="project" value="InterPro"/>
</dbReference>
<keyword evidence="6" id="KW-0539">Nucleus</keyword>
<feature type="region of interest" description="Disordered" evidence="8">
    <location>
        <begin position="113"/>
        <end position="221"/>
    </location>
</feature>
<dbReference type="EMBL" id="LLZZ01000129">
    <property type="protein sequence ID" value="KTB01801.1"/>
    <property type="molecule type" value="Genomic_DNA"/>
</dbReference>
<dbReference type="GO" id="GO:0008270">
    <property type="term" value="F:zinc ion binding"/>
    <property type="evidence" value="ECO:0007669"/>
    <property type="project" value="UniProtKB-KW"/>
</dbReference>
<evidence type="ECO:0000313" key="10">
    <source>
        <dbReference type="EMBL" id="KTB01801.1"/>
    </source>
</evidence>
<evidence type="ECO:0000256" key="1">
    <source>
        <dbReference type="ARBA" id="ARBA00004123"/>
    </source>
</evidence>
<dbReference type="GO" id="GO:0000785">
    <property type="term" value="C:chromatin"/>
    <property type="evidence" value="ECO:0007669"/>
    <property type="project" value="TreeGrafter"/>
</dbReference>
<protein>
    <submittedName>
        <fullName evidence="10">Nutrient and stress factor 1</fullName>
    </submittedName>
</protein>
<keyword evidence="3" id="KW-0677">Repeat</keyword>
<feature type="domain" description="C2H2-type" evidence="9">
    <location>
        <begin position="72"/>
        <end position="100"/>
    </location>
</feature>
<gene>
    <name evidence="10" type="ORF">AO440_000618</name>
</gene>
<dbReference type="Gene3D" id="3.30.160.60">
    <property type="entry name" value="Classic Zinc Finger"/>
    <property type="match status" value="2"/>
</dbReference>
<evidence type="ECO:0000259" key="9">
    <source>
        <dbReference type="PROSITE" id="PS50157"/>
    </source>
</evidence>
<evidence type="ECO:0000256" key="2">
    <source>
        <dbReference type="ARBA" id="ARBA00022723"/>
    </source>
</evidence>
<feature type="compositionally biased region" description="Low complexity" evidence="8">
    <location>
        <begin position="178"/>
        <end position="211"/>
    </location>
</feature>
<evidence type="ECO:0000256" key="8">
    <source>
        <dbReference type="SAM" id="MobiDB-lite"/>
    </source>
</evidence>
<dbReference type="PROSITE" id="PS00028">
    <property type="entry name" value="ZINC_FINGER_C2H2_1"/>
    <property type="match status" value="1"/>
</dbReference>
<dbReference type="InterPro" id="IPR051059">
    <property type="entry name" value="VerF-like"/>
</dbReference>
<proteinExistence type="predicted"/>
<sequence length="438" mass="49925">MMQNNKSNQSNSSNEINRLSNGRKKYNSFAATQQTQNKKIFKCEGYEDCSMAFTRAEHLARHIRKHTGEKPFQCDICMKFFSRIDNLKQHKDSVHSANKAKGFNSVYYGQKKVKQNKKSESSSPDSIISKLGQYSSPDSDSSSKSQSFKNSNSANSNNLDRKTQENRFEKSTRKSYASSIFSNSDNNDSYNTSFSSSSISQSSVVPRLSSNNEGNIPNERNVSFKSVPQYQQTHPIFQLNVSNPPNQFAPLLHSQANSQQFPMQPLPTHNQERRFNDNRGFAYFNNDNSKITIFPQAFGYERTKTYPEPAISHNEILITPNFAQYGQSFSNNTNNNTFRTTSPSSYRCPNPSSKKRQHSYEKLHELNNNYNHPRPNIRNDKNNLDIKNKPNNNSTSFVDKEPEIITTNQKTSATESRATDSSDDDASTSRLKLNYIIT</sequence>
<evidence type="ECO:0000256" key="4">
    <source>
        <dbReference type="ARBA" id="ARBA00022771"/>
    </source>
</evidence>
<keyword evidence="5" id="KW-0862">Zinc</keyword>
<feature type="compositionally biased region" description="Low complexity" evidence="8">
    <location>
        <begin position="328"/>
        <end position="345"/>
    </location>
</feature>
<dbReference type="GO" id="GO:0000981">
    <property type="term" value="F:DNA-binding transcription factor activity, RNA polymerase II-specific"/>
    <property type="evidence" value="ECO:0007669"/>
    <property type="project" value="InterPro"/>
</dbReference>
<reference evidence="10 11" key="1">
    <citation type="submission" date="2015-10" db="EMBL/GenBank/DDBJ databases">
        <title>Draft genomes sequences of Candida glabrata isolates 1A, 1B, 2A, 2B, 3A and 3B.</title>
        <authorList>
            <person name="Haavelsrud O.E."/>
            <person name="Gaustad P."/>
        </authorList>
    </citation>
    <scope>NUCLEOTIDE SEQUENCE [LARGE SCALE GENOMIC DNA]</scope>
    <source>
        <strain evidence="10">910700640</strain>
    </source>
</reference>
<dbReference type="Pfam" id="PF00096">
    <property type="entry name" value="zf-C2H2"/>
    <property type="match status" value="2"/>
</dbReference>
<dbReference type="VEuPathDB" id="FungiDB:B1J91_L00583g"/>
<dbReference type="VEuPathDB" id="FungiDB:GVI51_L00363"/>
<evidence type="ECO:0000256" key="6">
    <source>
        <dbReference type="ARBA" id="ARBA00023242"/>
    </source>
</evidence>
<accession>A0A0W0DWM0</accession>
<dbReference type="InterPro" id="IPR036236">
    <property type="entry name" value="Znf_C2H2_sf"/>
</dbReference>
<dbReference type="PROSITE" id="PS50157">
    <property type="entry name" value="ZINC_FINGER_C2H2_2"/>
    <property type="match status" value="2"/>
</dbReference>
<evidence type="ECO:0000256" key="3">
    <source>
        <dbReference type="ARBA" id="ARBA00022737"/>
    </source>
</evidence>
<keyword evidence="4 7" id="KW-0863">Zinc-finger</keyword>
<feature type="compositionally biased region" description="Polar residues" evidence="8">
    <location>
        <begin position="212"/>
        <end position="221"/>
    </location>
</feature>